<dbReference type="Gene3D" id="3.40.50.300">
    <property type="entry name" value="P-loop containing nucleotide triphosphate hydrolases"/>
    <property type="match status" value="1"/>
</dbReference>
<evidence type="ECO:0000313" key="2">
    <source>
        <dbReference type="EMBL" id="KDR79478.1"/>
    </source>
</evidence>
<dbReference type="HOGENOM" id="CLU_018003_0_1_1"/>
<dbReference type="AlphaFoldDB" id="A0A067TKL4"/>
<protein>
    <recommendedName>
        <fullName evidence="1">G domain-containing protein</fullName>
    </recommendedName>
</protein>
<sequence length="248" mass="27838">MTSRRENMDILIPVMGETGAGKSSFINAVLRQEIMEVGRGLTSCTVDVGLGFVKSDKYPGHRIVLVDTPGFDDTPELDFPILEKIATWLKKSYQDGARMGGVIYLHDITAPRFTSAAKRNLHMFRNMCGDDVLQHVVLGTTKWAFNVPGSENRHLQAQSDFWKPLMDKGAVVRRFHDTPESAWEFVHTILSGKTQQELIGSILLIQKELVDKKLPLPETRAGAQLCCTPKSQPKIPFSLKFKRFFGFS</sequence>
<dbReference type="SUPFAM" id="SSF52540">
    <property type="entry name" value="P-loop containing nucleoside triphosphate hydrolases"/>
    <property type="match status" value="1"/>
</dbReference>
<reference evidence="3" key="1">
    <citation type="journal article" date="2014" name="Proc. Natl. Acad. Sci. U.S.A.">
        <title>Extensive sampling of basidiomycete genomes demonstrates inadequacy of the white-rot/brown-rot paradigm for wood decay fungi.</title>
        <authorList>
            <person name="Riley R."/>
            <person name="Salamov A.A."/>
            <person name="Brown D.W."/>
            <person name="Nagy L.G."/>
            <person name="Floudas D."/>
            <person name="Held B.W."/>
            <person name="Levasseur A."/>
            <person name="Lombard V."/>
            <person name="Morin E."/>
            <person name="Otillar R."/>
            <person name="Lindquist E.A."/>
            <person name="Sun H."/>
            <person name="LaButti K.M."/>
            <person name="Schmutz J."/>
            <person name="Jabbour D."/>
            <person name="Luo H."/>
            <person name="Baker S.E."/>
            <person name="Pisabarro A.G."/>
            <person name="Walton J.D."/>
            <person name="Blanchette R.A."/>
            <person name="Henrissat B."/>
            <person name="Martin F."/>
            <person name="Cullen D."/>
            <person name="Hibbett D.S."/>
            <person name="Grigoriev I.V."/>
        </authorList>
    </citation>
    <scope>NUCLEOTIDE SEQUENCE [LARGE SCALE GENOMIC DNA]</scope>
    <source>
        <strain evidence="3">CBS 339.88</strain>
    </source>
</reference>
<dbReference type="EMBL" id="KL142373">
    <property type="protein sequence ID" value="KDR79478.1"/>
    <property type="molecule type" value="Genomic_DNA"/>
</dbReference>
<dbReference type="Pfam" id="PF01926">
    <property type="entry name" value="MMR_HSR1"/>
    <property type="match status" value="1"/>
</dbReference>
<feature type="domain" description="G" evidence="1">
    <location>
        <begin position="14"/>
        <end position="110"/>
    </location>
</feature>
<dbReference type="GO" id="GO:0005525">
    <property type="term" value="F:GTP binding"/>
    <property type="evidence" value="ECO:0007669"/>
    <property type="project" value="InterPro"/>
</dbReference>
<dbReference type="InterPro" id="IPR006073">
    <property type="entry name" value="GTP-bd"/>
</dbReference>
<proteinExistence type="predicted"/>
<evidence type="ECO:0000313" key="3">
    <source>
        <dbReference type="Proteomes" id="UP000027222"/>
    </source>
</evidence>
<keyword evidence="3" id="KW-1185">Reference proteome</keyword>
<dbReference type="OrthoDB" id="2614383at2759"/>
<dbReference type="InterPro" id="IPR027417">
    <property type="entry name" value="P-loop_NTPase"/>
</dbReference>
<gene>
    <name evidence="2" type="ORF">GALMADRAFT_1242323</name>
</gene>
<dbReference type="CDD" id="cd00882">
    <property type="entry name" value="Ras_like_GTPase"/>
    <property type="match status" value="1"/>
</dbReference>
<name>A0A067TKL4_GALM3</name>
<accession>A0A067TKL4</accession>
<evidence type="ECO:0000259" key="1">
    <source>
        <dbReference type="Pfam" id="PF01926"/>
    </source>
</evidence>
<organism evidence="2 3">
    <name type="scientific">Galerina marginata (strain CBS 339.88)</name>
    <dbReference type="NCBI Taxonomy" id="685588"/>
    <lineage>
        <taxon>Eukaryota</taxon>
        <taxon>Fungi</taxon>
        <taxon>Dikarya</taxon>
        <taxon>Basidiomycota</taxon>
        <taxon>Agaricomycotina</taxon>
        <taxon>Agaricomycetes</taxon>
        <taxon>Agaricomycetidae</taxon>
        <taxon>Agaricales</taxon>
        <taxon>Agaricineae</taxon>
        <taxon>Strophariaceae</taxon>
        <taxon>Galerina</taxon>
    </lineage>
</organism>
<dbReference type="Proteomes" id="UP000027222">
    <property type="component" value="Unassembled WGS sequence"/>
</dbReference>